<evidence type="ECO:0000259" key="5">
    <source>
        <dbReference type="Pfam" id="PF25876"/>
    </source>
</evidence>
<dbReference type="InterPro" id="IPR058624">
    <property type="entry name" value="MdtA-like_HH"/>
</dbReference>
<feature type="domain" description="Multidrug resistance protein MdtA-like alpha-helical hairpin" evidence="5">
    <location>
        <begin position="126"/>
        <end position="191"/>
    </location>
</feature>
<dbReference type="SUPFAM" id="SSF111369">
    <property type="entry name" value="HlyD-like secretion proteins"/>
    <property type="match status" value="1"/>
</dbReference>
<dbReference type="GO" id="GO:0022857">
    <property type="term" value="F:transmembrane transporter activity"/>
    <property type="evidence" value="ECO:0007669"/>
    <property type="project" value="InterPro"/>
</dbReference>
<evidence type="ECO:0000259" key="6">
    <source>
        <dbReference type="Pfam" id="PF25917"/>
    </source>
</evidence>
<dbReference type="Pfam" id="PF25917">
    <property type="entry name" value="BSH_RND"/>
    <property type="match status" value="1"/>
</dbReference>
<dbReference type="InterPro" id="IPR058627">
    <property type="entry name" value="MdtA-like_C"/>
</dbReference>
<keyword evidence="4" id="KW-0472">Membrane</keyword>
<dbReference type="GO" id="GO:0046677">
    <property type="term" value="P:response to antibiotic"/>
    <property type="evidence" value="ECO:0007669"/>
    <property type="project" value="TreeGrafter"/>
</dbReference>
<dbReference type="Pfam" id="PF25967">
    <property type="entry name" value="RND-MFP_C"/>
    <property type="match status" value="1"/>
</dbReference>
<evidence type="ECO:0000256" key="3">
    <source>
        <dbReference type="SAM" id="Coils"/>
    </source>
</evidence>
<protein>
    <submittedName>
        <fullName evidence="9">Membrane fusion protein (Multidrug efflux system)</fullName>
    </submittedName>
</protein>
<comment type="caution">
    <text evidence="9">The sequence shown here is derived from an EMBL/GenBank/DDBJ whole genome shotgun (WGS) entry which is preliminary data.</text>
</comment>
<dbReference type="Pfam" id="PF25876">
    <property type="entry name" value="HH_MFP_RND"/>
    <property type="match status" value="1"/>
</dbReference>
<keyword evidence="10" id="KW-1185">Reference proteome</keyword>
<dbReference type="Gene3D" id="1.10.287.470">
    <property type="entry name" value="Helix hairpin bin"/>
    <property type="match status" value="1"/>
</dbReference>
<evidence type="ECO:0000256" key="4">
    <source>
        <dbReference type="SAM" id="Phobius"/>
    </source>
</evidence>
<sequence>MYSCKNKYHHKTRIGFLHLTSYILLHISYVFFPASYILLLTSCGGGKSPGGSGGPGMKATVVAVNVTPGTYTIRENFPATLTGNNIVQLRADVTGYLEAVRVPDGSTVKKGQPLYEIDKSRYVAAYNQANASLLQAQADLAQRQRDLERYQNLLQHDAISRQTVEQAATAAKTAEANVAAAKAALERAGTDVSHAIMRAPVSGKIGIAQVKVGDIVNAGQTLINTIVNEDPIYADFDVPQDRIHEFTGRPSGHDRRFLLGFTDGAMYPQEGRILTVNNIVDPQTGTIRVRLQFPNKEGLLKSGMTCLAVLEYQTPDTTLAVPAKAIMETLSEKNVYVIGPGNTLQLRSVVPGPQADTMQIINKGLKAGEKVVIEGLQKARPGDTVNVAANR</sequence>
<dbReference type="GO" id="GO:0005886">
    <property type="term" value="C:plasma membrane"/>
    <property type="evidence" value="ECO:0007669"/>
    <property type="project" value="TreeGrafter"/>
</dbReference>
<proteinExistence type="inferred from homology"/>
<dbReference type="PANTHER" id="PTHR30158">
    <property type="entry name" value="ACRA/E-RELATED COMPONENT OF DRUG EFFLUX TRANSPORTER"/>
    <property type="match status" value="1"/>
</dbReference>
<evidence type="ECO:0000259" key="7">
    <source>
        <dbReference type="Pfam" id="PF25944"/>
    </source>
</evidence>
<dbReference type="Gene3D" id="2.40.50.100">
    <property type="match status" value="1"/>
</dbReference>
<dbReference type="Proteomes" id="UP000316778">
    <property type="component" value="Unassembled WGS sequence"/>
</dbReference>
<keyword evidence="3" id="KW-0175">Coiled coil</keyword>
<evidence type="ECO:0000313" key="10">
    <source>
        <dbReference type="Proteomes" id="UP000316778"/>
    </source>
</evidence>
<dbReference type="InterPro" id="IPR058626">
    <property type="entry name" value="MdtA-like_b-barrel"/>
</dbReference>
<evidence type="ECO:0000256" key="2">
    <source>
        <dbReference type="ARBA" id="ARBA00009477"/>
    </source>
</evidence>
<feature type="coiled-coil region" evidence="3">
    <location>
        <begin position="133"/>
        <end position="191"/>
    </location>
</feature>
<feature type="domain" description="Multidrug resistance protein MdtA-like C-terminal permuted SH3" evidence="8">
    <location>
        <begin position="320"/>
        <end position="378"/>
    </location>
</feature>
<accession>A0A562T142</accession>
<dbReference type="Gene3D" id="2.40.420.20">
    <property type="match status" value="1"/>
</dbReference>
<dbReference type="InterPro" id="IPR058625">
    <property type="entry name" value="MdtA-like_BSH"/>
</dbReference>
<reference evidence="9 10" key="1">
    <citation type="journal article" date="2013" name="Stand. Genomic Sci.">
        <title>Genomic Encyclopedia of Type Strains, Phase I: The one thousand microbial genomes (KMG-I) project.</title>
        <authorList>
            <person name="Kyrpides N.C."/>
            <person name="Woyke T."/>
            <person name="Eisen J.A."/>
            <person name="Garrity G."/>
            <person name="Lilburn T.G."/>
            <person name="Beck B.J."/>
            <person name="Whitman W.B."/>
            <person name="Hugenholtz P."/>
            <person name="Klenk H.P."/>
        </authorList>
    </citation>
    <scope>NUCLEOTIDE SEQUENCE [LARGE SCALE GENOMIC DNA]</scope>
    <source>
        <strain evidence="9 10">DSM 13484</strain>
    </source>
</reference>
<feature type="transmembrane region" description="Helical" evidence="4">
    <location>
        <begin position="21"/>
        <end position="39"/>
    </location>
</feature>
<dbReference type="NCBIfam" id="TIGR01730">
    <property type="entry name" value="RND_mfp"/>
    <property type="match status" value="1"/>
</dbReference>
<name>A0A562T142_CHIJA</name>
<dbReference type="EMBL" id="VLLG01000004">
    <property type="protein sequence ID" value="TWI86914.1"/>
    <property type="molecule type" value="Genomic_DNA"/>
</dbReference>
<feature type="domain" description="Multidrug resistance protein MdtA-like barrel-sandwich hybrid" evidence="6">
    <location>
        <begin position="85"/>
        <end position="226"/>
    </location>
</feature>
<gene>
    <name evidence="9" type="ORF">LX66_4181</name>
</gene>
<keyword evidence="4" id="KW-0812">Transmembrane</keyword>
<dbReference type="Gene3D" id="2.40.30.170">
    <property type="match status" value="1"/>
</dbReference>
<evidence type="ECO:0000256" key="1">
    <source>
        <dbReference type="ARBA" id="ARBA00004196"/>
    </source>
</evidence>
<feature type="domain" description="Multidrug resistance protein MdtA-like beta-barrel" evidence="7">
    <location>
        <begin position="231"/>
        <end position="311"/>
    </location>
</feature>
<dbReference type="Pfam" id="PF25944">
    <property type="entry name" value="Beta-barrel_RND"/>
    <property type="match status" value="1"/>
</dbReference>
<evidence type="ECO:0000259" key="8">
    <source>
        <dbReference type="Pfam" id="PF25967"/>
    </source>
</evidence>
<keyword evidence="4" id="KW-1133">Transmembrane helix</keyword>
<dbReference type="GO" id="GO:0030313">
    <property type="term" value="C:cell envelope"/>
    <property type="evidence" value="ECO:0007669"/>
    <property type="project" value="UniProtKB-SubCell"/>
</dbReference>
<dbReference type="InterPro" id="IPR006143">
    <property type="entry name" value="RND_pump_MFP"/>
</dbReference>
<comment type="similarity">
    <text evidence="2">Belongs to the membrane fusion protein (MFP) (TC 8.A.1) family.</text>
</comment>
<evidence type="ECO:0000313" key="9">
    <source>
        <dbReference type="EMBL" id="TWI86914.1"/>
    </source>
</evidence>
<organism evidence="9 10">
    <name type="scientific">Chitinophaga japonensis</name>
    <name type="common">Flexibacter japonensis</name>
    <dbReference type="NCBI Taxonomy" id="104662"/>
    <lineage>
        <taxon>Bacteria</taxon>
        <taxon>Pseudomonadati</taxon>
        <taxon>Bacteroidota</taxon>
        <taxon>Chitinophagia</taxon>
        <taxon>Chitinophagales</taxon>
        <taxon>Chitinophagaceae</taxon>
        <taxon>Chitinophaga</taxon>
    </lineage>
</organism>
<comment type="subcellular location">
    <subcellularLocation>
        <location evidence="1">Cell envelope</location>
    </subcellularLocation>
</comment>
<dbReference type="AlphaFoldDB" id="A0A562T142"/>